<dbReference type="SMART" id="SM00028">
    <property type="entry name" value="TPR"/>
    <property type="match status" value="4"/>
</dbReference>
<feature type="chain" id="PRO_5046036211" description="Tetratricopeptide repeat protein" evidence="2">
    <location>
        <begin position="21"/>
        <end position="1127"/>
    </location>
</feature>
<keyword evidence="4" id="KW-1185">Reference proteome</keyword>
<dbReference type="EMBL" id="JAQGEF010000011">
    <property type="protein sequence ID" value="MDA3615210.1"/>
    <property type="molecule type" value="Genomic_DNA"/>
</dbReference>
<dbReference type="Proteomes" id="UP001210231">
    <property type="component" value="Unassembled WGS sequence"/>
</dbReference>
<name>A0ABT4UKB5_9BACT</name>
<comment type="caution">
    <text evidence="3">The sequence shown here is derived from an EMBL/GenBank/DDBJ whole genome shotgun (WGS) entry which is preliminary data.</text>
</comment>
<feature type="coiled-coil region" evidence="1">
    <location>
        <begin position="935"/>
        <end position="987"/>
    </location>
</feature>
<dbReference type="SUPFAM" id="SSF48452">
    <property type="entry name" value="TPR-like"/>
    <property type="match status" value="1"/>
</dbReference>
<organism evidence="3 4">
    <name type="scientific">Polluticaenibacter yanchengensis</name>
    <dbReference type="NCBI Taxonomy" id="3014562"/>
    <lineage>
        <taxon>Bacteria</taxon>
        <taxon>Pseudomonadati</taxon>
        <taxon>Bacteroidota</taxon>
        <taxon>Chitinophagia</taxon>
        <taxon>Chitinophagales</taxon>
        <taxon>Chitinophagaceae</taxon>
        <taxon>Polluticaenibacter</taxon>
    </lineage>
</organism>
<evidence type="ECO:0000256" key="2">
    <source>
        <dbReference type="SAM" id="SignalP"/>
    </source>
</evidence>
<gene>
    <name evidence="3" type="ORF">O3P16_10360</name>
</gene>
<protein>
    <recommendedName>
        <fullName evidence="5">Tetratricopeptide repeat protein</fullName>
    </recommendedName>
</protein>
<evidence type="ECO:0008006" key="5">
    <source>
        <dbReference type="Google" id="ProtNLM"/>
    </source>
</evidence>
<dbReference type="Gene3D" id="1.25.40.10">
    <property type="entry name" value="Tetratricopeptide repeat domain"/>
    <property type="match status" value="2"/>
</dbReference>
<dbReference type="RefSeq" id="WP_407031535.1">
    <property type="nucleotide sequence ID" value="NZ_JAQGEF010000011.1"/>
</dbReference>
<evidence type="ECO:0000313" key="4">
    <source>
        <dbReference type="Proteomes" id="UP001210231"/>
    </source>
</evidence>
<keyword evidence="2" id="KW-0732">Signal</keyword>
<proteinExistence type="predicted"/>
<evidence type="ECO:0000256" key="1">
    <source>
        <dbReference type="SAM" id="Coils"/>
    </source>
</evidence>
<dbReference type="InterPro" id="IPR011990">
    <property type="entry name" value="TPR-like_helical_dom_sf"/>
</dbReference>
<dbReference type="InterPro" id="IPR019734">
    <property type="entry name" value="TPR_rpt"/>
</dbReference>
<keyword evidence="1" id="KW-0175">Coiled coil</keyword>
<feature type="signal peptide" evidence="2">
    <location>
        <begin position="1"/>
        <end position="20"/>
    </location>
</feature>
<sequence>MNYKKYLLCCVLMVIAVLSAIGQKPAFEFAIKKPDQYKERPLPSEKFKDKKFTKVRRFFQNTFTKYNYYFNANLRLNQIVEQSKRTNNDDYTQLLSFYPYSLQTTSKDPFLDSIIWKCTSGILLHDLRNDWIDDLYLIMGKTYLLRQDYDSARMIFSYINYAYGPKGDDGYDKVIGSNQGNNNNPLSVSTPERKKYILKKAPIRNEAFLYQIRAMIEDSLYLDAASLITTLQNDPLFPARLQNSLHEQLAYMHYRQQEWDSAAVHLEQAIDVAENRAEKARWWYLAGQMYQMANMFDKASNAYAQSSELTFDPVMDVYARLNTIRLNKSNNPKIIDENIAKLVSMAKKDKYQNYKNIIYYAAALIELERNGYDAATAFLKNSIKYKTTDENQTNRSFMLLGDVHFQKKDFSNAAFEGYDSTKNAGLTIASEKRLEYRKTPTHDIYLIDEEIKVNDSLLQVALLPEAERDALVKKVVKQQRKLRGLKEENMGIAGSAPLAGGSNTTVTDLFSSGGTSFYFYDANARANGFTKFKQIWGDRPNVDNWRRSAKLKQTNFQNVNLTNNNTNNNDPLTDVFDSSNVSYDNYYSRLPISPEKQNANRLKSIDKLFEKAEIVHYKLEEYSEAIKIYEEVLRRSADTGVNREKSIFGLIHCYDRIGDKAKSDFYKSELLKKHANSELANRFNNGTTQQQAKSKAEVDKTYTNIYNQFLEGNFAKAVEQKNEADKNFNIVSWSPQLSYIESVYYIKERQDSVAIKKLNDLQKAHSTSPLAGKAKTMVDVLKRRAEIEKYLTDLQITRMPEDSIGNIPEVVAIPERKLVSKAEMDKADSTRISEKDLAEKMKAEKQKADSIMKSITDKQVKDSLAKAEKLKLDLEKKLQDSLINAAKADSIRLVVEQKRLDSLAIVKADSIKAAVAKMTTDSLEAARILDSITAVNKAIEAREKAEREAIALANKNRLDSIQNAIKLTQEKRRIDSIENVRKEELAKANAIMKPSATSSPYKFSMNDGGYVAIVLEKIDPAYVNEVFYAFGNYKNGYKGTKINSVKKRLKDNLWLVLLQNPNFQNVQGQLDFIETMKPLAQSEIINWLEPSKYKFIILNQANLDLLSSDPNIEQYLKALNEVLPGKF</sequence>
<reference evidence="3 4" key="1">
    <citation type="submission" date="2022-12" db="EMBL/GenBank/DDBJ databases">
        <title>Chitinophagaceae gen. sp. nov., a new member of the family Chitinophagaceae, isolated from soil in a chemical factory.</title>
        <authorList>
            <person name="Ke Z."/>
        </authorList>
    </citation>
    <scope>NUCLEOTIDE SEQUENCE [LARGE SCALE GENOMIC DNA]</scope>
    <source>
        <strain evidence="3 4">LY-5</strain>
    </source>
</reference>
<accession>A0ABT4UKB5</accession>
<evidence type="ECO:0000313" key="3">
    <source>
        <dbReference type="EMBL" id="MDA3615210.1"/>
    </source>
</evidence>